<reference evidence="2" key="2">
    <citation type="submission" date="2020-11" db="EMBL/GenBank/DDBJ databases">
        <authorList>
            <person name="McCartney M.A."/>
            <person name="Auch B."/>
            <person name="Kono T."/>
            <person name="Mallez S."/>
            <person name="Becker A."/>
            <person name="Gohl D.M."/>
            <person name="Silverstein K.A.T."/>
            <person name="Koren S."/>
            <person name="Bechman K.B."/>
            <person name="Herman A."/>
            <person name="Abrahante J.E."/>
            <person name="Garbe J."/>
        </authorList>
    </citation>
    <scope>NUCLEOTIDE SEQUENCE</scope>
    <source>
        <strain evidence="2">Duluth1</strain>
        <tissue evidence="2">Whole animal</tissue>
    </source>
</reference>
<keyword evidence="3" id="KW-1185">Reference proteome</keyword>
<reference evidence="2" key="1">
    <citation type="journal article" date="2019" name="bioRxiv">
        <title>The Genome of the Zebra Mussel, Dreissena polymorpha: A Resource for Invasive Species Research.</title>
        <authorList>
            <person name="McCartney M.A."/>
            <person name="Auch B."/>
            <person name="Kono T."/>
            <person name="Mallez S."/>
            <person name="Zhang Y."/>
            <person name="Obille A."/>
            <person name="Becker A."/>
            <person name="Abrahante J.E."/>
            <person name="Garbe J."/>
            <person name="Badalamenti J.P."/>
            <person name="Herman A."/>
            <person name="Mangelson H."/>
            <person name="Liachko I."/>
            <person name="Sullivan S."/>
            <person name="Sone E.D."/>
            <person name="Koren S."/>
            <person name="Silverstein K.A.T."/>
            <person name="Beckman K.B."/>
            <person name="Gohl D.M."/>
        </authorList>
    </citation>
    <scope>NUCLEOTIDE SEQUENCE</scope>
    <source>
        <strain evidence="2">Duluth1</strain>
        <tissue evidence="2">Whole animal</tissue>
    </source>
</reference>
<sequence length="96" mass="10610">MNEPQQVESDGEIYLRYRPRSRCERERSETTGNGSRKGFADMMESSGFVEAESAGSSTRAAELAFGTNFTDDGSLKQTSADMAVILKDVLSELKEF</sequence>
<gene>
    <name evidence="2" type="ORF">DPMN_085658</name>
</gene>
<dbReference type="Proteomes" id="UP000828390">
    <property type="component" value="Unassembled WGS sequence"/>
</dbReference>
<protein>
    <submittedName>
        <fullName evidence="2">Uncharacterized protein</fullName>
    </submittedName>
</protein>
<comment type="caution">
    <text evidence="2">The sequence shown here is derived from an EMBL/GenBank/DDBJ whole genome shotgun (WGS) entry which is preliminary data.</text>
</comment>
<evidence type="ECO:0000313" key="3">
    <source>
        <dbReference type="Proteomes" id="UP000828390"/>
    </source>
</evidence>
<evidence type="ECO:0000313" key="2">
    <source>
        <dbReference type="EMBL" id="KAH3698139.1"/>
    </source>
</evidence>
<accession>A0A9D4BKH2</accession>
<dbReference type="AlphaFoldDB" id="A0A9D4BKH2"/>
<proteinExistence type="predicted"/>
<organism evidence="2 3">
    <name type="scientific">Dreissena polymorpha</name>
    <name type="common">Zebra mussel</name>
    <name type="synonym">Mytilus polymorpha</name>
    <dbReference type="NCBI Taxonomy" id="45954"/>
    <lineage>
        <taxon>Eukaryota</taxon>
        <taxon>Metazoa</taxon>
        <taxon>Spiralia</taxon>
        <taxon>Lophotrochozoa</taxon>
        <taxon>Mollusca</taxon>
        <taxon>Bivalvia</taxon>
        <taxon>Autobranchia</taxon>
        <taxon>Heteroconchia</taxon>
        <taxon>Euheterodonta</taxon>
        <taxon>Imparidentia</taxon>
        <taxon>Neoheterodontei</taxon>
        <taxon>Myida</taxon>
        <taxon>Dreissenoidea</taxon>
        <taxon>Dreissenidae</taxon>
        <taxon>Dreissena</taxon>
    </lineage>
</organism>
<name>A0A9D4BKH2_DREPO</name>
<feature type="region of interest" description="Disordered" evidence="1">
    <location>
        <begin position="21"/>
        <end position="40"/>
    </location>
</feature>
<dbReference type="EMBL" id="JAIWYP010000016">
    <property type="protein sequence ID" value="KAH3698139.1"/>
    <property type="molecule type" value="Genomic_DNA"/>
</dbReference>
<evidence type="ECO:0000256" key="1">
    <source>
        <dbReference type="SAM" id="MobiDB-lite"/>
    </source>
</evidence>